<organism evidence="1">
    <name type="scientific">marine sediment metagenome</name>
    <dbReference type="NCBI Taxonomy" id="412755"/>
    <lineage>
        <taxon>unclassified sequences</taxon>
        <taxon>metagenomes</taxon>
        <taxon>ecological metagenomes</taxon>
    </lineage>
</organism>
<evidence type="ECO:0000313" key="1">
    <source>
        <dbReference type="EMBL" id="KKM25039.1"/>
    </source>
</evidence>
<evidence type="ECO:0008006" key="2">
    <source>
        <dbReference type="Google" id="ProtNLM"/>
    </source>
</evidence>
<dbReference type="AlphaFoldDB" id="A0A0F9IY64"/>
<dbReference type="Pfam" id="PF13155">
    <property type="entry name" value="Toprim_2"/>
    <property type="match status" value="1"/>
</dbReference>
<name>A0A0F9IY64_9ZZZZ</name>
<protein>
    <recommendedName>
        <fullName evidence="2">Zinc finger CHC2-type domain-containing protein</fullName>
    </recommendedName>
</protein>
<gene>
    <name evidence="1" type="ORF">LCGC14_1598980</name>
</gene>
<dbReference type="Gene3D" id="3.40.1360.10">
    <property type="match status" value="1"/>
</dbReference>
<proteinExistence type="predicted"/>
<dbReference type="EMBL" id="LAZR01012800">
    <property type="protein sequence ID" value="KKM25039.1"/>
    <property type="molecule type" value="Genomic_DNA"/>
</dbReference>
<dbReference type="SUPFAM" id="SSF56731">
    <property type="entry name" value="DNA primase core"/>
    <property type="match status" value="1"/>
</dbReference>
<sequence length="315" mass="36094">MNFLTLCQDYNIDTAGPEHHHVSQGWIGIHCPFCAGKQNFHMGFNISKEFFNCWRCGPHSLRDTLERLTGQAFGTLWRKYGEGKSAPSPARKVKPRKEEKELVLPNGFTLPLRDHHRRYLERRHFDPDELIEEWGVCSTSPTAVLRDGDMQSNFNNRIFIPMYWNGILATFQARTLELRATSNSDGRKVSKYKACPTEMEGRSIRRILYRHPETVSDHGIGVEGVTDVWRMGYHAFALLGIGFSEMQVALIAELYKRIILLFDPDEQAQTRARKMKTALRAFGVSVDIYSLPNGRDPAELNKREVSVLVQLLLNV</sequence>
<comment type="caution">
    <text evidence="1">The sequence shown here is derived from an EMBL/GenBank/DDBJ whole genome shotgun (WGS) entry which is preliminary data.</text>
</comment>
<reference evidence="1" key="1">
    <citation type="journal article" date="2015" name="Nature">
        <title>Complex archaea that bridge the gap between prokaryotes and eukaryotes.</title>
        <authorList>
            <person name="Spang A."/>
            <person name="Saw J.H."/>
            <person name="Jorgensen S.L."/>
            <person name="Zaremba-Niedzwiedzka K."/>
            <person name="Martijn J."/>
            <person name="Lind A.E."/>
            <person name="van Eijk R."/>
            <person name="Schleper C."/>
            <person name="Guy L."/>
            <person name="Ettema T.J."/>
        </authorList>
    </citation>
    <scope>NUCLEOTIDE SEQUENCE</scope>
</reference>
<accession>A0A0F9IY64</accession>